<dbReference type="AlphaFoldDB" id="G5SQX0"/>
<gene>
    <name evidence="1" type="ORF">HMPREF9441_01760</name>
</gene>
<accession>G5SQX0</accession>
<keyword evidence="2" id="KW-1185">Reference proteome</keyword>
<evidence type="ECO:0000313" key="2">
    <source>
        <dbReference type="Proteomes" id="UP000003598"/>
    </source>
</evidence>
<name>G5SQX0_9BACT</name>
<proteinExistence type="predicted"/>
<dbReference type="EMBL" id="AFFY01000022">
    <property type="protein sequence ID" value="EHH00523.1"/>
    <property type="molecule type" value="Genomic_DNA"/>
</dbReference>
<evidence type="ECO:0000313" key="1">
    <source>
        <dbReference type="EMBL" id="EHH00523.1"/>
    </source>
</evidence>
<reference evidence="1 2" key="1">
    <citation type="submission" date="2011-03" db="EMBL/GenBank/DDBJ databases">
        <authorList>
            <person name="Weinstock G."/>
            <person name="Sodergren E."/>
            <person name="Clifton S."/>
            <person name="Fulton L."/>
            <person name="Fulton B."/>
            <person name="Courtney L."/>
            <person name="Fronick C."/>
            <person name="Harrison M."/>
            <person name="Strong C."/>
            <person name="Farmer C."/>
            <person name="Delahaunty K."/>
            <person name="Markovic C."/>
            <person name="Hall O."/>
            <person name="Minx P."/>
            <person name="Tomlinson C."/>
            <person name="Mitreva M."/>
            <person name="Hou S."/>
            <person name="Chen J."/>
            <person name="Wollam A."/>
            <person name="Pepin K.H."/>
            <person name="Johnson M."/>
            <person name="Bhonagiri V."/>
            <person name="Zhang X."/>
            <person name="Suruliraj S."/>
            <person name="Warren W."/>
            <person name="Chinwalla A."/>
            <person name="Mardis E.R."/>
            <person name="Wilson R.K."/>
        </authorList>
    </citation>
    <scope>NUCLEOTIDE SEQUENCE [LARGE SCALE GENOMIC DNA]</scope>
    <source>
        <strain evidence="1 2">YIT 11840</strain>
    </source>
</reference>
<dbReference type="Proteomes" id="UP000003598">
    <property type="component" value="Unassembled WGS sequence"/>
</dbReference>
<organism evidence="1 2">
    <name type="scientific">Paraprevotella clara YIT 11840</name>
    <dbReference type="NCBI Taxonomy" id="762968"/>
    <lineage>
        <taxon>Bacteria</taxon>
        <taxon>Pseudomonadati</taxon>
        <taxon>Bacteroidota</taxon>
        <taxon>Bacteroidia</taxon>
        <taxon>Bacteroidales</taxon>
        <taxon>Prevotellaceae</taxon>
        <taxon>Paraprevotella</taxon>
    </lineage>
</organism>
<comment type="caution">
    <text evidence="1">The sequence shown here is derived from an EMBL/GenBank/DDBJ whole genome shotgun (WGS) entry which is preliminary data.</text>
</comment>
<protein>
    <submittedName>
        <fullName evidence="1">Uncharacterized protein</fullName>
    </submittedName>
</protein>
<sequence>MLDLPNGIYRVHKGIYRNLIVPNSAIYNLFYVTLQVLKRNT</sequence>
<dbReference type="HOGENOM" id="CLU_3273922_0_0_10"/>